<dbReference type="PANTHER" id="PTHR11699">
    <property type="entry name" value="ALDEHYDE DEHYDROGENASE-RELATED"/>
    <property type="match status" value="1"/>
</dbReference>
<proteinExistence type="predicted"/>
<dbReference type="SUPFAM" id="SSF53720">
    <property type="entry name" value="ALDH-like"/>
    <property type="match status" value="1"/>
</dbReference>
<protein>
    <submittedName>
        <fullName evidence="5">Aldehyde dehydrogenase family protein</fullName>
    </submittedName>
</protein>
<dbReference type="InterPro" id="IPR015590">
    <property type="entry name" value="Aldehyde_DH_dom"/>
</dbReference>
<keyword evidence="6" id="KW-1185">Reference proteome</keyword>
<accession>A0ABU5HGF4</accession>
<dbReference type="Proteomes" id="UP001291309">
    <property type="component" value="Unassembled WGS sequence"/>
</dbReference>
<dbReference type="Gene3D" id="3.40.309.10">
    <property type="entry name" value="Aldehyde Dehydrogenase, Chain A, domain 2"/>
    <property type="match status" value="1"/>
</dbReference>
<name>A0ABU5HGF4_9BACT</name>
<evidence type="ECO:0000256" key="2">
    <source>
        <dbReference type="ARBA" id="ARBA00023027"/>
    </source>
</evidence>
<evidence type="ECO:0000256" key="1">
    <source>
        <dbReference type="ARBA" id="ARBA00023002"/>
    </source>
</evidence>
<feature type="compositionally biased region" description="Basic and acidic residues" evidence="3">
    <location>
        <begin position="39"/>
        <end position="51"/>
    </location>
</feature>
<dbReference type="InterPro" id="IPR016162">
    <property type="entry name" value="Ald_DH_N"/>
</dbReference>
<feature type="region of interest" description="Disordered" evidence="3">
    <location>
        <begin position="22"/>
        <end position="80"/>
    </location>
</feature>
<dbReference type="InterPro" id="IPR012408">
    <property type="entry name" value="Acetald_propionald_DH-rel"/>
</dbReference>
<keyword evidence="2" id="KW-0520">NAD</keyword>
<dbReference type="NCBIfam" id="NF011927">
    <property type="entry name" value="PRK15398.1"/>
    <property type="match status" value="1"/>
</dbReference>
<sequence>MSLDPKQIDAIVDQVVRKLSKELSDLPQPVPAPAKPPHGHNDDRAGSERRFGTAPLTPEARPPVSRRAGSHRGRKGIFDDLDSATEAARAAHEEWSEMSLEVRDRAIEAMREVTRRSARELSEMAVKETGLGRVEDKVKKNLLCANKTPGTEILRATAFTGDHGLALLERAPYGVIGSITPTTNPTETIINNGIGMVAGGNAVVFNVHPSAKRVSAHHIQLLNEAIVSAGGPDNLLCALAEPTIDSAQALMKHKNVRLLVVTGGPAVVRAAMNSGKRAIAAGPGNPPAVVDETAHIDRAAKDIVDGASLDNNIVCIVEKEVFAVASIADALKRHMENHGAYEVTGAAIHRLEKLVVHDGHPVKDWVGKDAEKIAEAAGIRVPKGTRLLFAEVDPSHAFIQAELLLPVIGFSRLRTVEDCIAAAVQAEHGFGHTATMHSTNLDHLNAMARVINTSIFVKNGPSFAGLGMTGEGYTSFTIASPTGEGLTTAVNFTRERRCTLKDAFRIV</sequence>
<evidence type="ECO:0000313" key="6">
    <source>
        <dbReference type="Proteomes" id="UP001291309"/>
    </source>
</evidence>
<keyword evidence="1" id="KW-0560">Oxidoreductase</keyword>
<evidence type="ECO:0000259" key="4">
    <source>
        <dbReference type="Pfam" id="PF00171"/>
    </source>
</evidence>
<dbReference type="InterPro" id="IPR016161">
    <property type="entry name" value="Ald_DH/histidinol_DH"/>
</dbReference>
<dbReference type="CDD" id="cd07121">
    <property type="entry name" value="ALDH_EutE"/>
    <property type="match status" value="1"/>
</dbReference>
<reference evidence="5 6" key="1">
    <citation type="submission" date="2023-12" db="EMBL/GenBank/DDBJ databases">
        <title>the genome sequence of Hyalangium sp. s54d21.</title>
        <authorList>
            <person name="Zhang X."/>
        </authorList>
    </citation>
    <scope>NUCLEOTIDE SEQUENCE [LARGE SCALE GENOMIC DNA]</scope>
    <source>
        <strain evidence="6">s54d21</strain>
    </source>
</reference>
<dbReference type="Pfam" id="PF00171">
    <property type="entry name" value="Aldedh"/>
    <property type="match status" value="1"/>
</dbReference>
<evidence type="ECO:0000313" key="5">
    <source>
        <dbReference type="EMBL" id="MDY7232532.1"/>
    </source>
</evidence>
<comment type="caution">
    <text evidence="5">The sequence shown here is derived from an EMBL/GenBank/DDBJ whole genome shotgun (WGS) entry which is preliminary data.</text>
</comment>
<dbReference type="RefSeq" id="WP_321551246.1">
    <property type="nucleotide sequence ID" value="NZ_JAXIVS010000021.1"/>
</dbReference>
<organism evidence="5 6">
    <name type="scientific">Hyalangium rubrum</name>
    <dbReference type="NCBI Taxonomy" id="3103134"/>
    <lineage>
        <taxon>Bacteria</taxon>
        <taxon>Pseudomonadati</taxon>
        <taxon>Myxococcota</taxon>
        <taxon>Myxococcia</taxon>
        <taxon>Myxococcales</taxon>
        <taxon>Cystobacterineae</taxon>
        <taxon>Archangiaceae</taxon>
        <taxon>Hyalangium</taxon>
    </lineage>
</organism>
<gene>
    <name evidence="5" type="ORF">SYV04_39460</name>
</gene>
<dbReference type="InterPro" id="IPR016163">
    <property type="entry name" value="Ald_DH_C"/>
</dbReference>
<dbReference type="EMBL" id="JAXIVS010000021">
    <property type="protein sequence ID" value="MDY7232532.1"/>
    <property type="molecule type" value="Genomic_DNA"/>
</dbReference>
<evidence type="ECO:0000256" key="3">
    <source>
        <dbReference type="SAM" id="MobiDB-lite"/>
    </source>
</evidence>
<feature type="domain" description="Aldehyde dehydrogenase" evidence="4">
    <location>
        <begin position="79"/>
        <end position="461"/>
    </location>
</feature>
<dbReference type="PIRSF" id="PIRSF036410">
    <property type="entry name" value="EutE_PduP"/>
    <property type="match status" value="1"/>
</dbReference>
<dbReference type="Gene3D" id="3.40.605.10">
    <property type="entry name" value="Aldehyde Dehydrogenase, Chain A, domain 1"/>
    <property type="match status" value="1"/>
</dbReference>